<name>A0A3M0S1H8_9CLOT</name>
<reference evidence="1 2" key="1">
    <citation type="submission" date="2018-10" db="EMBL/GenBank/DDBJ databases">
        <title>Genome-centric metagenomics revealed C2 chemical producing, CO utilizing Clostridium with novel acetogenic gene cluster.</title>
        <authorList>
            <person name="Kang H."/>
            <person name="Park B."/>
            <person name="Choi I.G."/>
            <person name="Chang I.S."/>
        </authorList>
    </citation>
    <scope>NUCLEOTIDE SEQUENCE [LARGE SCALE GENOMIC DNA]</scope>
    <source>
        <strain evidence="1 2">H21-9</strain>
    </source>
</reference>
<accession>A0A3M0S1H8</accession>
<dbReference type="Proteomes" id="UP000277999">
    <property type="component" value="Unassembled WGS sequence"/>
</dbReference>
<dbReference type="EMBL" id="RFAQ01000117">
    <property type="protein sequence ID" value="RMC92043.1"/>
    <property type="molecule type" value="Genomic_DNA"/>
</dbReference>
<sequence length="78" mass="9384">MLKKLFQYFKRNSWEMVFFATTVEKYCMIKYKLISNGIKVKTKIIRHNGRKSGHEHYEIYIESKEIEKANKIIHNVGC</sequence>
<protein>
    <recommendedName>
        <fullName evidence="3">DUF2007 domain-containing protein</fullName>
    </recommendedName>
</protein>
<evidence type="ECO:0000313" key="2">
    <source>
        <dbReference type="Proteomes" id="UP000277999"/>
    </source>
</evidence>
<dbReference type="RefSeq" id="WP_013238767.1">
    <property type="nucleotide sequence ID" value="NZ_CP110420.1"/>
</dbReference>
<gene>
    <name evidence="1" type="ORF">D9O40_21475</name>
</gene>
<dbReference type="AlphaFoldDB" id="A0A3M0S1H8"/>
<organism evidence="1 2">
    <name type="scientific">Clostridium autoethanogenum</name>
    <dbReference type="NCBI Taxonomy" id="84023"/>
    <lineage>
        <taxon>Bacteria</taxon>
        <taxon>Bacillati</taxon>
        <taxon>Bacillota</taxon>
        <taxon>Clostridia</taxon>
        <taxon>Eubacteriales</taxon>
        <taxon>Clostridiaceae</taxon>
        <taxon>Clostridium</taxon>
    </lineage>
</organism>
<comment type="caution">
    <text evidence="1">The sequence shown here is derived from an EMBL/GenBank/DDBJ whole genome shotgun (WGS) entry which is preliminary data.</text>
</comment>
<proteinExistence type="predicted"/>
<evidence type="ECO:0008006" key="3">
    <source>
        <dbReference type="Google" id="ProtNLM"/>
    </source>
</evidence>
<evidence type="ECO:0000313" key="1">
    <source>
        <dbReference type="EMBL" id="RMC92043.1"/>
    </source>
</evidence>